<dbReference type="PANTHER" id="PTHR43586:SF21">
    <property type="entry name" value="PYRIDOXAL PHOSPHATE (PLP)-DEPENDENT ASPARTATE AMINOTRANSFERASE SUPERFAMILY"/>
    <property type="match status" value="1"/>
</dbReference>
<dbReference type="Proteomes" id="UP000184300">
    <property type="component" value="Unassembled WGS sequence"/>
</dbReference>
<sequence>MTSFPYELVHDDPTSAAKTQQHEDKFAELAAFMNAEPDEIAFGQTTTFLLRSLGQALKSLLNSDCEIVVSNLCHEGSAAAWVALAKDLNIAIKWWAPPPGYDPVLSLETLRPLLTPKTRLVTCNHVSNVIGTIHPIRQVADLVHSIPGTFLVVDGVAWAPHRPIDVKALDVFGPHIAQLYGWRSAQNRVLTGISHYFLGGIPSLDWRLRLGTNSFELEEALVPITRYLKQVGWDNVIAQETVLQDVFLAHLRRRPQVFRIFGEKSSDAQKRMPVITFEVIGHSPTVVTNKFNQRGRFLEAEEIENELRT</sequence>
<feature type="domain" description="Aminotransferase class V" evidence="1">
    <location>
        <begin position="17"/>
        <end position="295"/>
    </location>
</feature>
<dbReference type="STRING" id="1160497.A0A1L9VA04"/>
<dbReference type="SUPFAM" id="SSF53383">
    <property type="entry name" value="PLP-dependent transferases"/>
    <property type="match status" value="1"/>
</dbReference>
<accession>A0A1L9VA04</accession>
<dbReference type="VEuPathDB" id="FungiDB:ASPGLDRAFT_84853"/>
<dbReference type="PANTHER" id="PTHR43586">
    <property type="entry name" value="CYSTEINE DESULFURASE"/>
    <property type="match status" value="1"/>
</dbReference>
<name>A0A1L9VA04_ASPGL</name>
<organism evidence="2 3">
    <name type="scientific">Aspergillus glaucus CBS 516.65</name>
    <dbReference type="NCBI Taxonomy" id="1160497"/>
    <lineage>
        <taxon>Eukaryota</taxon>
        <taxon>Fungi</taxon>
        <taxon>Dikarya</taxon>
        <taxon>Ascomycota</taxon>
        <taxon>Pezizomycotina</taxon>
        <taxon>Eurotiomycetes</taxon>
        <taxon>Eurotiomycetidae</taxon>
        <taxon>Eurotiales</taxon>
        <taxon>Aspergillaceae</taxon>
        <taxon>Aspergillus</taxon>
        <taxon>Aspergillus subgen. Aspergillus</taxon>
    </lineage>
</organism>
<evidence type="ECO:0000259" key="1">
    <source>
        <dbReference type="Pfam" id="PF00266"/>
    </source>
</evidence>
<dbReference type="Gene3D" id="3.40.640.10">
    <property type="entry name" value="Type I PLP-dependent aspartate aminotransferase-like (Major domain)"/>
    <property type="match status" value="1"/>
</dbReference>
<dbReference type="InterPro" id="IPR015424">
    <property type="entry name" value="PyrdxlP-dep_Trfase"/>
</dbReference>
<evidence type="ECO:0000313" key="2">
    <source>
        <dbReference type="EMBL" id="OJJ80662.1"/>
    </source>
</evidence>
<dbReference type="AlphaFoldDB" id="A0A1L9VA04"/>
<gene>
    <name evidence="2" type="ORF">ASPGLDRAFT_84853</name>
</gene>
<dbReference type="Pfam" id="PF00266">
    <property type="entry name" value="Aminotran_5"/>
    <property type="match status" value="1"/>
</dbReference>
<dbReference type="GeneID" id="34466557"/>
<dbReference type="InterPro" id="IPR015421">
    <property type="entry name" value="PyrdxlP-dep_Trfase_major"/>
</dbReference>
<dbReference type="InterPro" id="IPR000192">
    <property type="entry name" value="Aminotrans_V_dom"/>
</dbReference>
<dbReference type="RefSeq" id="XP_022397360.1">
    <property type="nucleotide sequence ID" value="XM_022550297.1"/>
</dbReference>
<keyword evidence="3" id="KW-1185">Reference proteome</keyword>
<dbReference type="OrthoDB" id="420046at2759"/>
<dbReference type="EMBL" id="KV878909">
    <property type="protein sequence ID" value="OJJ80662.1"/>
    <property type="molecule type" value="Genomic_DNA"/>
</dbReference>
<proteinExistence type="predicted"/>
<protein>
    <recommendedName>
        <fullName evidence="1">Aminotransferase class V domain-containing protein</fullName>
    </recommendedName>
</protein>
<reference evidence="3" key="1">
    <citation type="journal article" date="2017" name="Genome Biol.">
        <title>Comparative genomics reveals high biological diversity and specific adaptations in the industrially and medically important fungal genus Aspergillus.</title>
        <authorList>
            <person name="de Vries R.P."/>
            <person name="Riley R."/>
            <person name="Wiebenga A."/>
            <person name="Aguilar-Osorio G."/>
            <person name="Amillis S."/>
            <person name="Uchima C.A."/>
            <person name="Anderluh G."/>
            <person name="Asadollahi M."/>
            <person name="Askin M."/>
            <person name="Barry K."/>
            <person name="Battaglia E."/>
            <person name="Bayram O."/>
            <person name="Benocci T."/>
            <person name="Braus-Stromeyer S.A."/>
            <person name="Caldana C."/>
            <person name="Canovas D."/>
            <person name="Cerqueira G.C."/>
            <person name="Chen F."/>
            <person name="Chen W."/>
            <person name="Choi C."/>
            <person name="Clum A."/>
            <person name="Dos Santos R.A."/>
            <person name="Damasio A.R."/>
            <person name="Diallinas G."/>
            <person name="Emri T."/>
            <person name="Fekete E."/>
            <person name="Flipphi M."/>
            <person name="Freyberg S."/>
            <person name="Gallo A."/>
            <person name="Gournas C."/>
            <person name="Habgood R."/>
            <person name="Hainaut M."/>
            <person name="Harispe M.L."/>
            <person name="Henrissat B."/>
            <person name="Hilden K.S."/>
            <person name="Hope R."/>
            <person name="Hossain A."/>
            <person name="Karabika E."/>
            <person name="Karaffa L."/>
            <person name="Karanyi Z."/>
            <person name="Krasevec N."/>
            <person name="Kuo A."/>
            <person name="Kusch H."/>
            <person name="LaButti K."/>
            <person name="Lagendijk E.L."/>
            <person name="Lapidus A."/>
            <person name="Levasseur A."/>
            <person name="Lindquist E."/>
            <person name="Lipzen A."/>
            <person name="Logrieco A.F."/>
            <person name="MacCabe A."/>
            <person name="Maekelae M.R."/>
            <person name="Malavazi I."/>
            <person name="Melin P."/>
            <person name="Meyer V."/>
            <person name="Mielnichuk N."/>
            <person name="Miskei M."/>
            <person name="Molnar A.P."/>
            <person name="Mule G."/>
            <person name="Ngan C.Y."/>
            <person name="Orejas M."/>
            <person name="Orosz E."/>
            <person name="Ouedraogo J.P."/>
            <person name="Overkamp K.M."/>
            <person name="Park H.-S."/>
            <person name="Perrone G."/>
            <person name="Piumi F."/>
            <person name="Punt P.J."/>
            <person name="Ram A.F."/>
            <person name="Ramon A."/>
            <person name="Rauscher S."/>
            <person name="Record E."/>
            <person name="Riano-Pachon D.M."/>
            <person name="Robert V."/>
            <person name="Roehrig J."/>
            <person name="Ruller R."/>
            <person name="Salamov A."/>
            <person name="Salih N.S."/>
            <person name="Samson R.A."/>
            <person name="Sandor E."/>
            <person name="Sanguinetti M."/>
            <person name="Schuetze T."/>
            <person name="Sepcic K."/>
            <person name="Shelest E."/>
            <person name="Sherlock G."/>
            <person name="Sophianopoulou V."/>
            <person name="Squina F.M."/>
            <person name="Sun H."/>
            <person name="Susca A."/>
            <person name="Todd R.B."/>
            <person name="Tsang A."/>
            <person name="Unkles S.E."/>
            <person name="van de Wiele N."/>
            <person name="van Rossen-Uffink D."/>
            <person name="Oliveira J.V."/>
            <person name="Vesth T.C."/>
            <person name="Visser J."/>
            <person name="Yu J.-H."/>
            <person name="Zhou M."/>
            <person name="Andersen M.R."/>
            <person name="Archer D.B."/>
            <person name="Baker S.E."/>
            <person name="Benoit I."/>
            <person name="Brakhage A.A."/>
            <person name="Braus G.H."/>
            <person name="Fischer R."/>
            <person name="Frisvad J.C."/>
            <person name="Goldman G.H."/>
            <person name="Houbraken J."/>
            <person name="Oakley B."/>
            <person name="Pocsi I."/>
            <person name="Scazzocchio C."/>
            <person name="Seiboth B."/>
            <person name="vanKuyk P.A."/>
            <person name="Wortman J."/>
            <person name="Dyer P.S."/>
            <person name="Grigoriev I.V."/>
        </authorList>
    </citation>
    <scope>NUCLEOTIDE SEQUENCE [LARGE SCALE GENOMIC DNA]</scope>
    <source>
        <strain evidence="3">CBS 516.65</strain>
    </source>
</reference>
<evidence type="ECO:0000313" key="3">
    <source>
        <dbReference type="Proteomes" id="UP000184300"/>
    </source>
</evidence>